<protein>
    <submittedName>
        <fullName evidence="1">Uncharacterized protein</fullName>
    </submittedName>
</protein>
<dbReference type="AlphaFoldDB" id="A0A4Y2PD45"/>
<evidence type="ECO:0000313" key="2">
    <source>
        <dbReference type="Proteomes" id="UP000499080"/>
    </source>
</evidence>
<organism evidence="1 2">
    <name type="scientific">Araneus ventricosus</name>
    <name type="common">Orbweaver spider</name>
    <name type="synonym">Epeira ventricosa</name>
    <dbReference type="NCBI Taxonomy" id="182803"/>
    <lineage>
        <taxon>Eukaryota</taxon>
        <taxon>Metazoa</taxon>
        <taxon>Ecdysozoa</taxon>
        <taxon>Arthropoda</taxon>
        <taxon>Chelicerata</taxon>
        <taxon>Arachnida</taxon>
        <taxon>Araneae</taxon>
        <taxon>Araneomorphae</taxon>
        <taxon>Entelegynae</taxon>
        <taxon>Araneoidea</taxon>
        <taxon>Araneidae</taxon>
        <taxon>Araneus</taxon>
    </lineage>
</organism>
<proteinExistence type="predicted"/>
<dbReference type="OrthoDB" id="5842926at2759"/>
<accession>A0A4Y2PD45</accession>
<dbReference type="Proteomes" id="UP000499080">
    <property type="component" value="Unassembled WGS sequence"/>
</dbReference>
<reference evidence="1 2" key="1">
    <citation type="journal article" date="2019" name="Sci. Rep.">
        <title>Orb-weaving spider Araneus ventricosus genome elucidates the spidroin gene catalogue.</title>
        <authorList>
            <person name="Kono N."/>
            <person name="Nakamura H."/>
            <person name="Ohtoshi R."/>
            <person name="Moran D.A.P."/>
            <person name="Shinohara A."/>
            <person name="Yoshida Y."/>
            <person name="Fujiwara M."/>
            <person name="Mori M."/>
            <person name="Tomita M."/>
            <person name="Arakawa K."/>
        </authorList>
    </citation>
    <scope>NUCLEOTIDE SEQUENCE [LARGE SCALE GENOMIC DNA]</scope>
</reference>
<sequence length="68" mass="7596">NDISSKNIALDVKLKMEGRGSSDKCVTEAGKIAVVKWYGNLADIVKRWSKEAVPFVEVSRPEIVMFLQ</sequence>
<comment type="caution">
    <text evidence="1">The sequence shown here is derived from an EMBL/GenBank/DDBJ whole genome shotgun (WGS) entry which is preliminary data.</text>
</comment>
<gene>
    <name evidence="1" type="ORF">AVEN_77016_1</name>
</gene>
<feature type="non-terminal residue" evidence="1">
    <location>
        <position position="1"/>
    </location>
</feature>
<name>A0A4Y2PD45_ARAVE</name>
<keyword evidence="2" id="KW-1185">Reference proteome</keyword>
<evidence type="ECO:0000313" key="1">
    <source>
        <dbReference type="EMBL" id="GBN48177.1"/>
    </source>
</evidence>
<dbReference type="EMBL" id="BGPR01010828">
    <property type="protein sequence ID" value="GBN48177.1"/>
    <property type="molecule type" value="Genomic_DNA"/>
</dbReference>